<sequence>MPADILAILRARGRLQAGALLQTLGVSRATLMRLVRSAGDALVVRGSARRTTYAARRALRGSHAPLPLYRVDLHGDVQEIARLDLTYPDGCALAFLAPFGWPLDDEMQAGWFDGLPPVLNDMRPQGFVGRHFARRHAQLLQVPLDPAAWSDDHALHAMCLLGDDLPGDLIVGEPACRRWLERLQEARLGRHDAPLTDQQIEQAYGTLAEQAMAEGVVGSSAGGEFPKFTAVRRFADGQVQHVLVKFSGSDTSPGTQRWADLLVCEHLAGRVLREHLGIDAAMSRVHRFGGRTFLEVDRFDRHGLLGRSGVASWSSLNAALFGLAGALWPEAAERLAARRWLDGSDVERIARLWHFGQLIGNTDMHDGNLSFQPIELNGEAALKVSPAYDMLPMLYAPVRGVELPARLFEPRLPLPAQRERWEPSARAATVFWQTAAADARISAGFRRMCAANAQMLQRLLPL</sequence>
<evidence type="ECO:0000313" key="5">
    <source>
        <dbReference type="EMBL" id="PPE67559.1"/>
    </source>
</evidence>
<dbReference type="PANTHER" id="PTHR37419">
    <property type="entry name" value="SERINE/THREONINE-PROTEIN KINASE TOXIN HIPA"/>
    <property type="match status" value="1"/>
</dbReference>
<evidence type="ECO:0000256" key="2">
    <source>
        <dbReference type="ARBA" id="ARBA00022679"/>
    </source>
</evidence>
<keyword evidence="6" id="KW-1185">Reference proteome</keyword>
<keyword evidence="5" id="KW-0238">DNA-binding</keyword>
<dbReference type="OrthoDB" id="8555656at2"/>
<evidence type="ECO:0000313" key="6">
    <source>
        <dbReference type="Proteomes" id="UP000238605"/>
    </source>
</evidence>
<reference evidence="5 6" key="1">
    <citation type="submission" date="2018-02" db="EMBL/GenBank/DDBJ databases">
        <title>Reclassifiation of [Polyangium] brachysporum DSM 7029 as Guopingzhaonella breviflexa gen. nov., sp. nov., a member of the family Comamonadaceae.</title>
        <authorList>
            <person name="Tang B."/>
        </authorList>
    </citation>
    <scope>NUCLEOTIDE SEQUENCE [LARGE SCALE GENOMIC DNA]</scope>
    <source>
        <strain evidence="5 6">BCRC 80649</strain>
    </source>
</reference>
<gene>
    <name evidence="5" type="ORF">C1704_03320</name>
</gene>
<dbReference type="InterPro" id="IPR012893">
    <property type="entry name" value="HipA-like_C"/>
</dbReference>
<dbReference type="Pfam" id="PF07804">
    <property type="entry name" value="HipA_C"/>
    <property type="match status" value="1"/>
</dbReference>
<dbReference type="AlphaFoldDB" id="A0A2S5SY50"/>
<dbReference type="GO" id="GO:0003677">
    <property type="term" value="F:DNA binding"/>
    <property type="evidence" value="ECO:0007669"/>
    <property type="project" value="UniProtKB-KW"/>
</dbReference>
<dbReference type="GO" id="GO:0005829">
    <property type="term" value="C:cytosol"/>
    <property type="evidence" value="ECO:0007669"/>
    <property type="project" value="TreeGrafter"/>
</dbReference>
<protein>
    <submittedName>
        <fullName evidence="5">DNA-binding protein</fullName>
    </submittedName>
</protein>
<dbReference type="Proteomes" id="UP000238605">
    <property type="component" value="Unassembled WGS sequence"/>
</dbReference>
<dbReference type="NCBIfam" id="NF007297">
    <property type="entry name" value="PRK09775.1"/>
    <property type="match status" value="1"/>
</dbReference>
<keyword evidence="3" id="KW-0418">Kinase</keyword>
<organism evidence="5 6">
    <name type="scientific">Caldimonas caldifontis</name>
    <dbReference type="NCBI Taxonomy" id="1452508"/>
    <lineage>
        <taxon>Bacteria</taxon>
        <taxon>Pseudomonadati</taxon>
        <taxon>Pseudomonadota</taxon>
        <taxon>Betaproteobacteria</taxon>
        <taxon>Burkholderiales</taxon>
        <taxon>Sphaerotilaceae</taxon>
        <taxon>Caldimonas</taxon>
    </lineage>
</organism>
<evidence type="ECO:0000256" key="3">
    <source>
        <dbReference type="ARBA" id="ARBA00022777"/>
    </source>
</evidence>
<proteinExistence type="inferred from homology"/>
<comment type="similarity">
    <text evidence="1">Belongs to the HipA Ser/Thr kinase family.</text>
</comment>
<accession>A0A2S5SY50</accession>
<evidence type="ECO:0000256" key="1">
    <source>
        <dbReference type="ARBA" id="ARBA00010164"/>
    </source>
</evidence>
<evidence type="ECO:0000259" key="4">
    <source>
        <dbReference type="Pfam" id="PF07804"/>
    </source>
</evidence>
<dbReference type="InterPro" id="IPR052028">
    <property type="entry name" value="HipA_Ser/Thr_kinase"/>
</dbReference>
<comment type="caution">
    <text evidence="5">The sequence shown here is derived from an EMBL/GenBank/DDBJ whole genome shotgun (WGS) entry which is preliminary data.</text>
</comment>
<dbReference type="RefSeq" id="WP_104301659.1">
    <property type="nucleotide sequence ID" value="NZ_PSNX01000003.1"/>
</dbReference>
<dbReference type="EMBL" id="PSNX01000003">
    <property type="protein sequence ID" value="PPE67559.1"/>
    <property type="molecule type" value="Genomic_DNA"/>
</dbReference>
<keyword evidence="2" id="KW-0808">Transferase</keyword>
<name>A0A2S5SY50_9BURK</name>
<dbReference type="PANTHER" id="PTHR37419:SF8">
    <property type="entry name" value="TOXIN YJJJ"/>
    <property type="match status" value="1"/>
</dbReference>
<dbReference type="GO" id="GO:0004674">
    <property type="term" value="F:protein serine/threonine kinase activity"/>
    <property type="evidence" value="ECO:0007669"/>
    <property type="project" value="TreeGrafter"/>
</dbReference>
<feature type="domain" description="HipA-like C-terminal" evidence="4">
    <location>
        <begin position="219"/>
        <end position="424"/>
    </location>
</feature>